<dbReference type="AlphaFoldDB" id="A0A1R2CJT6"/>
<evidence type="ECO:0000313" key="2">
    <source>
        <dbReference type="Proteomes" id="UP000187209"/>
    </source>
</evidence>
<evidence type="ECO:0000313" key="1">
    <source>
        <dbReference type="EMBL" id="OMJ89216.1"/>
    </source>
</evidence>
<gene>
    <name evidence="1" type="ORF">SteCoe_8693</name>
</gene>
<dbReference type="EMBL" id="MPUH01000131">
    <property type="protein sequence ID" value="OMJ89216.1"/>
    <property type="molecule type" value="Genomic_DNA"/>
</dbReference>
<sequence>MKELLDINQELDPPSKTSSIAYRINLFYEQVLEQISEILTSSLIECFQVIPKSIETIITNFSETIKSILLNNESNSELFEFITVNLITSMSIFPWKEEIQKKYFLYSLTSQWRSIFNRISICTPSLFKPMIDKITNKTYTMLDKMIKSFSEILAKYNVIMNIFPLISDYEKTFCETNRALKEKTKKIYVQLKLCPGVEAPQIEKIKIETSKVVKKPYIEWNSFEENIIERVETKELKNLGFILCCKKLFKNKKKEIMKTVNYYAPRGWDIASAFAKIEGGYFSDITIESIDLSDTMAEIKVKVIYPEIQLDEIWFKIRIKGKIYRKRLRDVVEKVTKDILVIIDINGIHDLHEGIIDEKEID</sequence>
<comment type="caution">
    <text evidence="1">The sequence shown here is derived from an EMBL/GenBank/DDBJ whole genome shotgun (WGS) entry which is preliminary data.</text>
</comment>
<keyword evidence="2" id="KW-1185">Reference proteome</keyword>
<reference evidence="1 2" key="1">
    <citation type="submission" date="2016-11" db="EMBL/GenBank/DDBJ databases">
        <title>The macronuclear genome of Stentor coeruleus: a giant cell with tiny introns.</title>
        <authorList>
            <person name="Slabodnick M."/>
            <person name="Ruby J.G."/>
            <person name="Reiff S.B."/>
            <person name="Swart E.C."/>
            <person name="Gosai S."/>
            <person name="Prabakaran S."/>
            <person name="Witkowska E."/>
            <person name="Larue G.E."/>
            <person name="Fisher S."/>
            <person name="Freeman R.M."/>
            <person name="Gunawardena J."/>
            <person name="Chu W."/>
            <person name="Stover N.A."/>
            <person name="Gregory B.D."/>
            <person name="Nowacki M."/>
            <person name="Derisi J."/>
            <person name="Roy S.W."/>
            <person name="Marshall W.F."/>
            <person name="Sood P."/>
        </authorList>
    </citation>
    <scope>NUCLEOTIDE SEQUENCE [LARGE SCALE GENOMIC DNA]</scope>
    <source>
        <strain evidence="1">WM001</strain>
    </source>
</reference>
<organism evidence="1 2">
    <name type="scientific">Stentor coeruleus</name>
    <dbReference type="NCBI Taxonomy" id="5963"/>
    <lineage>
        <taxon>Eukaryota</taxon>
        <taxon>Sar</taxon>
        <taxon>Alveolata</taxon>
        <taxon>Ciliophora</taxon>
        <taxon>Postciliodesmatophora</taxon>
        <taxon>Heterotrichea</taxon>
        <taxon>Heterotrichida</taxon>
        <taxon>Stentoridae</taxon>
        <taxon>Stentor</taxon>
    </lineage>
</organism>
<accession>A0A1R2CJT6</accession>
<proteinExistence type="predicted"/>
<name>A0A1R2CJT6_9CILI</name>
<dbReference type="Proteomes" id="UP000187209">
    <property type="component" value="Unassembled WGS sequence"/>
</dbReference>
<protein>
    <submittedName>
        <fullName evidence="1">Uncharacterized protein</fullName>
    </submittedName>
</protein>